<evidence type="ECO:0000313" key="1">
    <source>
        <dbReference type="EMBL" id="GAF76231.1"/>
    </source>
</evidence>
<dbReference type="PANTHER" id="PTHR37947">
    <property type="entry name" value="BLL2462 PROTEIN"/>
    <property type="match status" value="1"/>
</dbReference>
<organism evidence="1">
    <name type="scientific">marine sediment metagenome</name>
    <dbReference type="NCBI Taxonomy" id="412755"/>
    <lineage>
        <taxon>unclassified sequences</taxon>
        <taxon>metagenomes</taxon>
        <taxon>ecological metagenomes</taxon>
    </lineage>
</organism>
<dbReference type="Gene3D" id="3.40.50.880">
    <property type="match status" value="1"/>
</dbReference>
<dbReference type="EMBL" id="BARS01009550">
    <property type="protein sequence ID" value="GAF76231.1"/>
    <property type="molecule type" value="Genomic_DNA"/>
</dbReference>
<evidence type="ECO:0008006" key="2">
    <source>
        <dbReference type="Google" id="ProtNLM"/>
    </source>
</evidence>
<protein>
    <recommendedName>
        <fullName evidence="2">VWFA domain-containing protein</fullName>
    </recommendedName>
</protein>
<gene>
    <name evidence="1" type="ORF">S01H1_17942</name>
</gene>
<dbReference type="SUPFAM" id="SSF52317">
    <property type="entry name" value="Class I glutamine amidotransferase-like"/>
    <property type="match status" value="1"/>
</dbReference>
<feature type="non-terminal residue" evidence="1">
    <location>
        <position position="1"/>
    </location>
</feature>
<proteinExistence type="predicted"/>
<dbReference type="PANTHER" id="PTHR37947:SF1">
    <property type="entry name" value="BLL2462 PROTEIN"/>
    <property type="match status" value="1"/>
</dbReference>
<dbReference type="AlphaFoldDB" id="X0SM58"/>
<sequence>AGILLFSDGNPTKGSPVTDMAREAAVPTFAIGVGGRPDSATSRPNIEIVSADMPFEAVKNNVTTLNVRVRIIGMPNSAVQLTLKEQGIADPVARQSVIVTKNVQEASVTLKYTPGDRGAETPLKKGQPDIRMLTVAAAAGPKETITDDNSHQLHVLITEPRIRVLYIEGSIRPEYKPLRRVFDSDPNVQLMSLIRMRKSKFQASGSVGGRKLLRLPTTKADFDRFDVLILGDLDRTYLMDKVVGDLRLTRIKEFVEGGGALLMLSGANSFGPGGYENTPVEQVLPVFVGGRTQENEATPFLPQLTAEGAKHKVFDGIDKYMFGPGGRKPDPNLPRLPNL</sequence>
<name>X0SM58_9ZZZZ</name>
<comment type="caution">
    <text evidence="1">The sequence shown here is derived from an EMBL/GenBank/DDBJ whole genome shotgun (WGS) entry which is preliminary data.</text>
</comment>
<reference evidence="1" key="1">
    <citation type="journal article" date="2014" name="Front. Microbiol.">
        <title>High frequency of phylogenetically diverse reductive dehalogenase-homologous genes in deep subseafloor sedimentary metagenomes.</title>
        <authorList>
            <person name="Kawai M."/>
            <person name="Futagami T."/>
            <person name="Toyoda A."/>
            <person name="Takaki Y."/>
            <person name="Nishi S."/>
            <person name="Hori S."/>
            <person name="Arai W."/>
            <person name="Tsubouchi T."/>
            <person name="Morono Y."/>
            <person name="Uchiyama I."/>
            <person name="Ito T."/>
            <person name="Fujiyama A."/>
            <person name="Inagaki F."/>
            <person name="Takami H."/>
        </authorList>
    </citation>
    <scope>NUCLEOTIDE SEQUENCE</scope>
    <source>
        <strain evidence="1">Expedition CK06-06</strain>
    </source>
</reference>
<feature type="non-terminal residue" evidence="1">
    <location>
        <position position="339"/>
    </location>
</feature>
<accession>X0SM58</accession>
<dbReference type="InterPro" id="IPR029062">
    <property type="entry name" value="Class_I_gatase-like"/>
</dbReference>